<dbReference type="EnsemblPlants" id="KQK09503">
    <property type="protein sequence ID" value="KQK09503"/>
    <property type="gene ID" value="BRADI_2g48663v3"/>
</dbReference>
<dbReference type="AlphaFoldDB" id="A0A0Q3GEE3"/>
<reference evidence="1" key="2">
    <citation type="submission" date="2017-06" db="EMBL/GenBank/DDBJ databases">
        <title>WGS assembly of Brachypodium distachyon.</title>
        <authorList>
            <consortium name="The International Brachypodium Initiative"/>
            <person name="Lucas S."/>
            <person name="Harmon-Smith M."/>
            <person name="Lail K."/>
            <person name="Tice H."/>
            <person name="Grimwood J."/>
            <person name="Bruce D."/>
            <person name="Barry K."/>
            <person name="Shu S."/>
            <person name="Lindquist E."/>
            <person name="Wang M."/>
            <person name="Pitluck S."/>
            <person name="Vogel J.P."/>
            <person name="Garvin D.F."/>
            <person name="Mockler T.C."/>
            <person name="Schmutz J."/>
            <person name="Rokhsar D."/>
            <person name="Bevan M.W."/>
        </authorList>
    </citation>
    <scope>NUCLEOTIDE SEQUENCE</scope>
    <source>
        <strain evidence="1">Bd21</strain>
    </source>
</reference>
<sequence length="115" mass="12133">MAAGWSNHFEVELISDGFCAGASAPTVGSRLTSCRCILRPKGGYINSPSHEKEADQHPTGGHGYLLGSFVVPSGVVPAMARRSPAGCCLGPDCVFPFLIWVLSAKSRDLCVILDL</sequence>
<name>A0A0Q3GEE3_BRADI</name>
<dbReference type="Proteomes" id="UP000008810">
    <property type="component" value="Chromosome 2"/>
</dbReference>
<dbReference type="EMBL" id="CM000881">
    <property type="protein sequence ID" value="KQK09503.2"/>
    <property type="molecule type" value="Genomic_DNA"/>
</dbReference>
<reference evidence="1 2" key="1">
    <citation type="journal article" date="2010" name="Nature">
        <title>Genome sequencing and analysis of the model grass Brachypodium distachyon.</title>
        <authorList>
            <consortium name="International Brachypodium Initiative"/>
        </authorList>
    </citation>
    <scope>NUCLEOTIDE SEQUENCE [LARGE SCALE GENOMIC DNA]</scope>
    <source>
        <strain evidence="1 2">Bd21</strain>
    </source>
</reference>
<organism evidence="1">
    <name type="scientific">Brachypodium distachyon</name>
    <name type="common">Purple false brome</name>
    <name type="synonym">Trachynia distachya</name>
    <dbReference type="NCBI Taxonomy" id="15368"/>
    <lineage>
        <taxon>Eukaryota</taxon>
        <taxon>Viridiplantae</taxon>
        <taxon>Streptophyta</taxon>
        <taxon>Embryophyta</taxon>
        <taxon>Tracheophyta</taxon>
        <taxon>Spermatophyta</taxon>
        <taxon>Magnoliopsida</taxon>
        <taxon>Liliopsida</taxon>
        <taxon>Poales</taxon>
        <taxon>Poaceae</taxon>
        <taxon>BOP clade</taxon>
        <taxon>Pooideae</taxon>
        <taxon>Stipodae</taxon>
        <taxon>Brachypodieae</taxon>
        <taxon>Brachypodium</taxon>
    </lineage>
</organism>
<dbReference type="Gramene" id="KQK09503">
    <property type="protein sequence ID" value="KQK09503"/>
    <property type="gene ID" value="BRADI_2g48663v3"/>
</dbReference>
<proteinExistence type="predicted"/>
<dbReference type="InParanoid" id="A0A0Q3GEE3"/>
<evidence type="ECO:0000313" key="3">
    <source>
        <dbReference type="Proteomes" id="UP000008810"/>
    </source>
</evidence>
<gene>
    <name evidence="1" type="ORF">BRADI_2g48663v3</name>
</gene>
<reference evidence="2" key="3">
    <citation type="submission" date="2018-08" db="UniProtKB">
        <authorList>
            <consortium name="EnsemblPlants"/>
        </authorList>
    </citation>
    <scope>IDENTIFICATION</scope>
    <source>
        <strain evidence="2">cv. Bd21</strain>
    </source>
</reference>
<accession>A0A0Q3GEE3</accession>
<protein>
    <submittedName>
        <fullName evidence="1 2">Uncharacterized protein</fullName>
    </submittedName>
</protein>
<keyword evidence="3" id="KW-1185">Reference proteome</keyword>
<evidence type="ECO:0000313" key="1">
    <source>
        <dbReference type="EMBL" id="KQK09503.2"/>
    </source>
</evidence>
<evidence type="ECO:0000313" key="2">
    <source>
        <dbReference type="EnsemblPlants" id="KQK09503"/>
    </source>
</evidence>